<evidence type="ECO:0000313" key="4">
    <source>
        <dbReference type="Proteomes" id="UP000642748"/>
    </source>
</evidence>
<gene>
    <name evidence="3" type="ORF">Raf01_15140</name>
</gene>
<keyword evidence="2" id="KW-0812">Transmembrane</keyword>
<dbReference type="AlphaFoldDB" id="A0A8J3QPG2"/>
<keyword evidence="2" id="KW-1133">Transmembrane helix</keyword>
<evidence type="ECO:0000313" key="3">
    <source>
        <dbReference type="EMBL" id="GIH13342.1"/>
    </source>
</evidence>
<dbReference type="EMBL" id="BONZ01000013">
    <property type="protein sequence ID" value="GIH13342.1"/>
    <property type="molecule type" value="Genomic_DNA"/>
</dbReference>
<keyword evidence="2" id="KW-0472">Membrane</keyword>
<comment type="caution">
    <text evidence="3">The sequence shown here is derived from an EMBL/GenBank/DDBJ whole genome shotgun (WGS) entry which is preliminary data.</text>
</comment>
<feature type="transmembrane region" description="Helical" evidence="2">
    <location>
        <begin position="39"/>
        <end position="59"/>
    </location>
</feature>
<protein>
    <submittedName>
        <fullName evidence="3">Uncharacterized protein</fullName>
    </submittedName>
</protein>
<dbReference type="RefSeq" id="WP_203916992.1">
    <property type="nucleotide sequence ID" value="NZ_BONZ01000013.1"/>
</dbReference>
<accession>A0A8J3QPG2</accession>
<reference evidence="3" key="1">
    <citation type="submission" date="2021-01" db="EMBL/GenBank/DDBJ databases">
        <title>Whole genome shotgun sequence of Rugosimonospora africana NBRC 104875.</title>
        <authorList>
            <person name="Komaki H."/>
            <person name="Tamura T."/>
        </authorList>
    </citation>
    <scope>NUCLEOTIDE SEQUENCE</scope>
    <source>
        <strain evidence="3">NBRC 104875</strain>
    </source>
</reference>
<sequence length="302" mass="31659">MDQLSHALHAAAADPPPTAIDLDQLIAGERRRTHNRYRFGAATGAAVLVAGAVAVPFALGGGSGHIAGTPPGCRTVYYEPGTVFPPTPESTPSTPPVNHGTSAPHSALPIDHSTSAPHSPSPGVSTAAVQPQEPIGPSPTFGTPPTDCDVLEELLDAALTDAVHRWLPDADMVNASVYDRPGLFHLDVDRSYLAYVQLGEAVLQVQVGASDAYTRGLCAYPWQSPSCEERLVPGAKLVKGGLPGKYGTTIEAVTAAKQDGTEVRLMLYPDIQNYYPGPYAPLPLTVDQLTAIAMDPGLTLFP</sequence>
<evidence type="ECO:0000256" key="1">
    <source>
        <dbReference type="SAM" id="MobiDB-lite"/>
    </source>
</evidence>
<feature type="region of interest" description="Disordered" evidence="1">
    <location>
        <begin position="80"/>
        <end position="147"/>
    </location>
</feature>
<keyword evidence="4" id="KW-1185">Reference proteome</keyword>
<feature type="compositionally biased region" description="Pro residues" evidence="1">
    <location>
        <begin position="83"/>
        <end position="95"/>
    </location>
</feature>
<evidence type="ECO:0000256" key="2">
    <source>
        <dbReference type="SAM" id="Phobius"/>
    </source>
</evidence>
<dbReference type="Proteomes" id="UP000642748">
    <property type="component" value="Unassembled WGS sequence"/>
</dbReference>
<organism evidence="3 4">
    <name type="scientific">Rugosimonospora africana</name>
    <dbReference type="NCBI Taxonomy" id="556532"/>
    <lineage>
        <taxon>Bacteria</taxon>
        <taxon>Bacillati</taxon>
        <taxon>Actinomycetota</taxon>
        <taxon>Actinomycetes</taxon>
        <taxon>Micromonosporales</taxon>
        <taxon>Micromonosporaceae</taxon>
        <taxon>Rugosimonospora</taxon>
    </lineage>
</organism>
<proteinExistence type="predicted"/>
<name>A0A8J3QPG2_9ACTN</name>
<feature type="compositionally biased region" description="Polar residues" evidence="1">
    <location>
        <begin position="112"/>
        <end position="129"/>
    </location>
</feature>